<comment type="function">
    <text evidence="6 7">Recruits TFIIH to the initiation complex and stimulates the RNA polymerase II C-terminal domain kinase and DNA-dependent ATPase activities of TFIIH. Both TFIIH and TFIIE are required for promoter clearance by RNA polymerase.</text>
</comment>
<keyword evidence="2 7" id="KW-0805">Transcription regulation</keyword>
<name>A0AAD4QY11_9BILA</name>
<feature type="region of interest" description="Disordered" evidence="8">
    <location>
        <begin position="1"/>
        <end position="46"/>
    </location>
</feature>
<dbReference type="InterPro" id="IPR003166">
    <property type="entry name" value="TFIIE_bsu_DNA-bd"/>
</dbReference>
<dbReference type="GO" id="GO:0006367">
    <property type="term" value="P:transcription initiation at RNA polymerase II promoter"/>
    <property type="evidence" value="ECO:0007669"/>
    <property type="project" value="UniProtKB-UniRule"/>
</dbReference>
<dbReference type="AlphaFoldDB" id="A0AAD4QY11"/>
<dbReference type="InterPro" id="IPR036390">
    <property type="entry name" value="WH_DNA-bd_sf"/>
</dbReference>
<evidence type="ECO:0000256" key="8">
    <source>
        <dbReference type="SAM" id="MobiDB-lite"/>
    </source>
</evidence>
<dbReference type="GO" id="GO:0003677">
    <property type="term" value="F:DNA binding"/>
    <property type="evidence" value="ECO:0007669"/>
    <property type="project" value="UniProtKB-UniRule"/>
</dbReference>
<comment type="subunit">
    <text evidence="7">Tetramer of two alpha and two beta chains.</text>
</comment>
<proteinExistence type="inferred from homology"/>
<evidence type="ECO:0000256" key="6">
    <source>
        <dbReference type="ARBA" id="ARBA00025581"/>
    </source>
</evidence>
<comment type="similarity">
    <text evidence="7">Belongs to the TFIIE beta subunit family.</text>
</comment>
<evidence type="ECO:0000256" key="5">
    <source>
        <dbReference type="ARBA" id="ARBA00023242"/>
    </source>
</evidence>
<dbReference type="PANTHER" id="PTHR12716">
    <property type="entry name" value="TRANSCRIPTION INITIATION FACTOR IIE, BETA SUBUNIT"/>
    <property type="match status" value="1"/>
</dbReference>
<comment type="subcellular location">
    <subcellularLocation>
        <location evidence="1 7">Nucleus</location>
    </subcellularLocation>
</comment>
<comment type="caution">
    <text evidence="10">The sequence shown here is derived from an EMBL/GenBank/DDBJ whole genome shotgun (WGS) entry which is preliminary data.</text>
</comment>
<dbReference type="InterPro" id="IPR040501">
    <property type="entry name" value="TFA2_Winged_2"/>
</dbReference>
<keyword evidence="4 7" id="KW-0804">Transcription</keyword>
<keyword evidence="5 7" id="KW-0539">Nucleus</keyword>
<evidence type="ECO:0000256" key="7">
    <source>
        <dbReference type="PIRNR" id="PIRNR016398"/>
    </source>
</evidence>
<evidence type="ECO:0000256" key="2">
    <source>
        <dbReference type="ARBA" id="ARBA00023015"/>
    </source>
</evidence>
<protein>
    <recommendedName>
        <fullName evidence="7">Transcription initiation factor IIE subunit beta</fullName>
    </recommendedName>
</protein>
<dbReference type="PROSITE" id="PS51351">
    <property type="entry name" value="TFIIE_BETA_C"/>
    <property type="match status" value="1"/>
</dbReference>
<evidence type="ECO:0000313" key="11">
    <source>
        <dbReference type="Proteomes" id="UP001201812"/>
    </source>
</evidence>
<dbReference type="InterPro" id="IPR036388">
    <property type="entry name" value="WH-like_DNA-bd_sf"/>
</dbReference>
<dbReference type="GO" id="GO:0005673">
    <property type="term" value="C:transcription factor TFIIE complex"/>
    <property type="evidence" value="ECO:0007669"/>
    <property type="project" value="UniProtKB-UniRule"/>
</dbReference>
<reference evidence="10" key="1">
    <citation type="submission" date="2022-01" db="EMBL/GenBank/DDBJ databases">
        <title>Genome Sequence Resource for Two Populations of Ditylenchus destructor, the Migratory Endoparasitic Phytonematode.</title>
        <authorList>
            <person name="Zhang H."/>
            <person name="Lin R."/>
            <person name="Xie B."/>
        </authorList>
    </citation>
    <scope>NUCLEOTIDE SEQUENCE</scope>
    <source>
        <strain evidence="10">BazhouSP</strain>
    </source>
</reference>
<dbReference type="Gene3D" id="1.10.10.10">
    <property type="entry name" value="Winged helix-like DNA-binding domain superfamily/Winged helix DNA-binding domain"/>
    <property type="match status" value="1"/>
</dbReference>
<evidence type="ECO:0000256" key="3">
    <source>
        <dbReference type="ARBA" id="ARBA00023125"/>
    </source>
</evidence>
<evidence type="ECO:0000256" key="1">
    <source>
        <dbReference type="ARBA" id="ARBA00004123"/>
    </source>
</evidence>
<evidence type="ECO:0000313" key="10">
    <source>
        <dbReference type="EMBL" id="KAI1708824.1"/>
    </source>
</evidence>
<feature type="compositionally biased region" description="Basic residues" evidence="8">
    <location>
        <begin position="24"/>
        <end position="33"/>
    </location>
</feature>
<gene>
    <name evidence="10" type="ORF">DdX_11578</name>
</gene>
<dbReference type="SUPFAM" id="SSF46785">
    <property type="entry name" value="Winged helix' DNA-binding domain"/>
    <property type="match status" value="1"/>
</dbReference>
<dbReference type="Pfam" id="PF18121">
    <property type="entry name" value="TFA2_Winged_2"/>
    <property type="match status" value="1"/>
</dbReference>
<accession>A0AAD4QY11</accession>
<dbReference type="GO" id="GO:0001097">
    <property type="term" value="F:TFIIH-class transcription factor complex binding"/>
    <property type="evidence" value="ECO:0007669"/>
    <property type="project" value="TreeGrafter"/>
</dbReference>
<dbReference type="EMBL" id="JAKKPZ010000033">
    <property type="protein sequence ID" value="KAI1708824.1"/>
    <property type="molecule type" value="Genomic_DNA"/>
</dbReference>
<sequence length="270" mass="31003">MDPALMKQRQEFMKNAIKSMAPDRKKKPKKKPTQGKDGATEDTGKKADAISNAANFGIMAKIVLYMKNRHLDQKQWSLSLREITDEMGITYEIPKKAELWLKEALPKNPRLQTEEDGKLKYVPPYKVKNRPTLLALLKKHHVEGKGGVLLSELNDCIPNVEQHIKALGDQVVDVPTQINKRKDHVYFYNEPETDMVIENDFVALWRLASVDHMDEKKIEEYLQKHGINAAKDLAQKRLVAAAPKRKQKRKIPQKTYNVHLAGVLEDYEET</sequence>
<organism evidence="10 11">
    <name type="scientific">Ditylenchus destructor</name>
    <dbReference type="NCBI Taxonomy" id="166010"/>
    <lineage>
        <taxon>Eukaryota</taxon>
        <taxon>Metazoa</taxon>
        <taxon>Ecdysozoa</taxon>
        <taxon>Nematoda</taxon>
        <taxon>Chromadorea</taxon>
        <taxon>Rhabditida</taxon>
        <taxon>Tylenchina</taxon>
        <taxon>Tylenchomorpha</taxon>
        <taxon>Sphaerularioidea</taxon>
        <taxon>Anguinidae</taxon>
        <taxon>Anguininae</taxon>
        <taxon>Ditylenchus</taxon>
    </lineage>
</organism>
<feature type="domain" description="TFIIE beta" evidence="9">
    <location>
        <begin position="41"/>
        <end position="128"/>
    </location>
</feature>
<dbReference type="PANTHER" id="PTHR12716:SF8">
    <property type="entry name" value="TRANSCRIPTION INITIATION FACTOR IIE SUBUNIT BETA"/>
    <property type="match status" value="1"/>
</dbReference>
<dbReference type="Proteomes" id="UP001201812">
    <property type="component" value="Unassembled WGS sequence"/>
</dbReference>
<evidence type="ECO:0000256" key="4">
    <source>
        <dbReference type="ARBA" id="ARBA00023163"/>
    </source>
</evidence>
<keyword evidence="11" id="KW-1185">Reference proteome</keyword>
<dbReference type="PIRSF" id="PIRSF016398">
    <property type="entry name" value="TFIIE-beta"/>
    <property type="match status" value="1"/>
</dbReference>
<dbReference type="InterPro" id="IPR016656">
    <property type="entry name" value="TFIIE-bsu"/>
</dbReference>
<dbReference type="Pfam" id="PF02186">
    <property type="entry name" value="TFIIE_beta"/>
    <property type="match status" value="1"/>
</dbReference>
<evidence type="ECO:0000259" key="9">
    <source>
        <dbReference type="PROSITE" id="PS51351"/>
    </source>
</evidence>
<dbReference type="CDD" id="cd07977">
    <property type="entry name" value="TFIIE_beta_winged_helix"/>
    <property type="match status" value="1"/>
</dbReference>
<keyword evidence="3 7" id="KW-0238">DNA-binding</keyword>